<proteinExistence type="predicted"/>
<dbReference type="Pfam" id="PF01935">
    <property type="entry name" value="DUF87"/>
    <property type="match status" value="1"/>
</dbReference>
<gene>
    <name evidence="2" type="ORF">BWY04_00803</name>
</gene>
<comment type="caution">
    <text evidence="2">The sequence shown here is derived from an EMBL/GenBank/DDBJ whole genome shotgun (WGS) entry which is preliminary data.</text>
</comment>
<accession>A0A1V5ZMN9</accession>
<evidence type="ECO:0000259" key="1">
    <source>
        <dbReference type="Pfam" id="PF01935"/>
    </source>
</evidence>
<dbReference type="EMBL" id="MWDB01000016">
    <property type="protein sequence ID" value="OQB41469.1"/>
    <property type="molecule type" value="Genomic_DNA"/>
</dbReference>
<protein>
    <submittedName>
        <fullName evidence="2">Type IV secretion-system coupling protein DNA-binding domain protein</fullName>
    </submittedName>
</protein>
<dbReference type="GO" id="GO:0003677">
    <property type="term" value="F:DNA binding"/>
    <property type="evidence" value="ECO:0007669"/>
    <property type="project" value="UniProtKB-KW"/>
</dbReference>
<dbReference type="Gene3D" id="3.40.50.300">
    <property type="entry name" value="P-loop containing nucleotide triphosphate hydrolases"/>
    <property type="match status" value="1"/>
</dbReference>
<name>A0A1V5ZMN9_9BACT</name>
<organism evidence="2">
    <name type="scientific">candidate division CPR1 bacterium ADurb.Bin160</name>
    <dbReference type="NCBI Taxonomy" id="1852826"/>
    <lineage>
        <taxon>Bacteria</taxon>
        <taxon>candidate division CPR1</taxon>
    </lineage>
</organism>
<dbReference type="InterPro" id="IPR027417">
    <property type="entry name" value="P-loop_NTPase"/>
</dbReference>
<dbReference type="SUPFAM" id="SSF52540">
    <property type="entry name" value="P-loop containing nucleoside triphosphate hydrolases"/>
    <property type="match status" value="1"/>
</dbReference>
<dbReference type="AlphaFoldDB" id="A0A1V5ZMN9"/>
<keyword evidence="2" id="KW-0238">DNA-binding</keyword>
<feature type="domain" description="Helicase HerA central" evidence="1">
    <location>
        <begin position="7"/>
        <end position="48"/>
    </location>
</feature>
<reference evidence="2" key="1">
    <citation type="submission" date="2017-02" db="EMBL/GenBank/DDBJ databases">
        <title>Delving into the versatile metabolic prowess of the omnipresent phylum Bacteroidetes.</title>
        <authorList>
            <person name="Nobu M.K."/>
            <person name="Mei R."/>
            <person name="Narihiro T."/>
            <person name="Kuroda K."/>
            <person name="Liu W.-T."/>
        </authorList>
    </citation>
    <scope>NUCLEOTIDE SEQUENCE</scope>
    <source>
        <strain evidence="2">ADurb.Bin160</strain>
    </source>
</reference>
<evidence type="ECO:0000313" key="2">
    <source>
        <dbReference type="EMBL" id="OQB41469.1"/>
    </source>
</evidence>
<sequence length="68" mass="7824">MKRNDRTRHHYCIGKSGTGKSVFLQTLARQDIWNGDGVCVIDPHGDLVEDMLEYIPKERAKDVIYFDA</sequence>
<dbReference type="InterPro" id="IPR002789">
    <property type="entry name" value="HerA_central"/>
</dbReference>
<dbReference type="Proteomes" id="UP000485621">
    <property type="component" value="Unassembled WGS sequence"/>
</dbReference>